<keyword evidence="10" id="KW-1185">Reference proteome</keyword>
<dbReference type="InterPro" id="IPR036393">
    <property type="entry name" value="AceGlu_kinase-like_sf"/>
</dbReference>
<comment type="catalytic activity">
    <reaction evidence="7">
        <text>L-aspartate + ATP = 4-phospho-L-aspartate + ADP</text>
        <dbReference type="Rhea" id="RHEA:23776"/>
        <dbReference type="ChEBI" id="CHEBI:29991"/>
        <dbReference type="ChEBI" id="CHEBI:30616"/>
        <dbReference type="ChEBI" id="CHEBI:57535"/>
        <dbReference type="ChEBI" id="CHEBI:456216"/>
        <dbReference type="EC" id="2.7.2.4"/>
    </reaction>
</comment>
<dbReference type="InterPro" id="IPR001048">
    <property type="entry name" value="Asp/Glu/Uridylate_kinase"/>
</dbReference>
<sequence length="366" mass="38566">MSLHVLKFGGSTFPSTHQYRSIARYLRRRMARGEQLVIVASGMQGATENLRSLATSIDPGVGTAALHGVLPLADTTGAGLLRIGLEREGVPATLLHGHRTGLVTEAVEDRAAPLLRTELGEIEDLLDRGITPVLPGGQGADDQHRPTWLGKNSSDLSAVALAGALGLPEVEIFSDVEGVYSADPYIIDAARPMPRIGYEEMITLAGHGAKVLHPQAVRTAQRHGVRIVCRLNYGDFSSGSVIGDTGGVRAVVVDLRSVVASFPDVATADAAYEHLLAEGAQAHRPQVPGRHLAAVTGGFFDVGRALADAGLPVSIGSERLVTAVRDGVATIHVADDEQAARRLGAELHDELTTAQAGREREALVRA</sequence>
<keyword evidence="6" id="KW-0067">ATP-binding</keyword>
<dbReference type="EMBL" id="CP011497">
    <property type="protein sequence ID" value="AKJ13279.1"/>
    <property type="molecule type" value="Genomic_DNA"/>
</dbReference>
<dbReference type="RefSeq" id="WP_208900955.1">
    <property type="nucleotide sequence ID" value="NZ_CP011497.1"/>
</dbReference>
<dbReference type="InterPro" id="IPR001057">
    <property type="entry name" value="Glu/AcGlu_kinase"/>
</dbReference>
<evidence type="ECO:0000256" key="2">
    <source>
        <dbReference type="ARBA" id="ARBA00013059"/>
    </source>
</evidence>
<dbReference type="PANTHER" id="PTHR21499">
    <property type="entry name" value="ASPARTATE KINASE"/>
    <property type="match status" value="1"/>
</dbReference>
<evidence type="ECO:0000256" key="7">
    <source>
        <dbReference type="ARBA" id="ARBA00047872"/>
    </source>
</evidence>
<dbReference type="SUPFAM" id="SSF53633">
    <property type="entry name" value="Carbamate kinase-like"/>
    <property type="match status" value="1"/>
</dbReference>
<evidence type="ECO:0000313" key="9">
    <source>
        <dbReference type="EMBL" id="AKJ13279.1"/>
    </source>
</evidence>
<evidence type="ECO:0000256" key="4">
    <source>
        <dbReference type="ARBA" id="ARBA00022741"/>
    </source>
</evidence>
<evidence type="ECO:0000256" key="6">
    <source>
        <dbReference type="ARBA" id="ARBA00022840"/>
    </source>
</evidence>
<dbReference type="PANTHER" id="PTHR21499:SF3">
    <property type="entry name" value="ASPARTOKINASE"/>
    <property type="match status" value="1"/>
</dbReference>
<keyword evidence="5" id="KW-0418">Kinase</keyword>
<evidence type="ECO:0000313" key="10">
    <source>
        <dbReference type="Proteomes" id="UP000035366"/>
    </source>
</evidence>
<feature type="domain" description="Aspartate/glutamate/uridylate kinase" evidence="8">
    <location>
        <begin position="5"/>
        <end position="229"/>
    </location>
</feature>
<organism evidence="9 10">
    <name type="scientific">Streptomyces incarnatus</name>
    <dbReference type="NCBI Taxonomy" id="665007"/>
    <lineage>
        <taxon>Bacteria</taxon>
        <taxon>Bacillati</taxon>
        <taxon>Actinomycetota</taxon>
        <taxon>Actinomycetes</taxon>
        <taxon>Kitasatosporales</taxon>
        <taxon>Streptomycetaceae</taxon>
        <taxon>Streptomyces</taxon>
    </lineage>
</organism>
<protein>
    <recommendedName>
        <fullName evidence="2">aspartate kinase</fullName>
        <ecNumber evidence="2">2.7.2.4</ecNumber>
    </recommendedName>
</protein>
<dbReference type="EC" id="2.7.2.4" evidence="2"/>
<reference evidence="9 10" key="1">
    <citation type="journal article" date="2015" name="ISME J.">
        <title>Draft Genome Sequence of Streptomyces incarnatus NRRL8089, which Produces the Nucleoside Antibiotic Sinefungin.</title>
        <authorList>
            <person name="Oshima K."/>
            <person name="Hattori M."/>
            <person name="Shimizu H."/>
            <person name="Fukuda K."/>
            <person name="Nemoto M."/>
            <person name="Inagaki K."/>
            <person name="Tamura T."/>
        </authorList>
    </citation>
    <scope>NUCLEOTIDE SEQUENCE [LARGE SCALE GENOMIC DNA]</scope>
    <source>
        <strain evidence="9 10">NRRL 8089</strain>
    </source>
</reference>
<name>A0ABM5TQR2_9ACTN</name>
<evidence type="ECO:0000256" key="5">
    <source>
        <dbReference type="ARBA" id="ARBA00022777"/>
    </source>
</evidence>
<dbReference type="Gene3D" id="3.40.1160.10">
    <property type="entry name" value="Acetylglutamate kinase-like"/>
    <property type="match status" value="1"/>
</dbReference>
<proteinExistence type="inferred from homology"/>
<dbReference type="PRINTS" id="PR00474">
    <property type="entry name" value="GLU5KINASE"/>
</dbReference>
<evidence type="ECO:0000256" key="3">
    <source>
        <dbReference type="ARBA" id="ARBA00022679"/>
    </source>
</evidence>
<keyword evidence="3" id="KW-0808">Transferase</keyword>
<dbReference type="Proteomes" id="UP000035366">
    <property type="component" value="Chromosome"/>
</dbReference>
<comment type="similarity">
    <text evidence="1">Belongs to the aspartokinase family.</text>
</comment>
<evidence type="ECO:0000256" key="1">
    <source>
        <dbReference type="ARBA" id="ARBA00010122"/>
    </source>
</evidence>
<evidence type="ECO:0000259" key="8">
    <source>
        <dbReference type="Pfam" id="PF00696"/>
    </source>
</evidence>
<dbReference type="Pfam" id="PF00696">
    <property type="entry name" value="AA_kinase"/>
    <property type="match status" value="1"/>
</dbReference>
<keyword evidence="4" id="KW-0547">Nucleotide-binding</keyword>
<gene>
    <name evidence="9" type="ORF">ABB07_25575</name>
</gene>
<accession>A0ABM5TQR2</accession>